<organism evidence="4 5">
    <name type="scientific">Acidothermus cellulolyticus (strain ATCC 43068 / DSM 8971 / 11B)</name>
    <dbReference type="NCBI Taxonomy" id="351607"/>
    <lineage>
        <taxon>Bacteria</taxon>
        <taxon>Bacillati</taxon>
        <taxon>Actinomycetota</taxon>
        <taxon>Actinomycetes</taxon>
        <taxon>Acidothermales</taxon>
        <taxon>Acidothermaceae</taxon>
        <taxon>Acidothermus</taxon>
    </lineage>
</organism>
<dbReference type="KEGG" id="ace:Acel_2092"/>
<dbReference type="Proteomes" id="UP000008221">
    <property type="component" value="Chromosome"/>
</dbReference>
<name>A0LWQ4_ACIC1</name>
<dbReference type="PANTHER" id="PTHR38589:SF1">
    <property type="entry name" value="BLR0621 PROTEIN"/>
    <property type="match status" value="1"/>
</dbReference>
<dbReference type="PROSITE" id="PS51257">
    <property type="entry name" value="PROKAR_LIPOPROTEIN"/>
    <property type="match status" value="1"/>
</dbReference>
<feature type="domain" description="L,D-TPase catalytic" evidence="3">
    <location>
        <begin position="118"/>
        <end position="286"/>
    </location>
</feature>
<evidence type="ECO:0000313" key="4">
    <source>
        <dbReference type="EMBL" id="ABK53864.1"/>
    </source>
</evidence>
<sequence>MWIARAAAILAVAGLVCGCTNEARHGPPARAGVSSPLSQLTPAPSATPAVTPPPSPEGTTARPLTPSPAAGVIASTHPAKPRTQPAPRVTSPSPGPPLLVTQLDVGDARQVITVTSSSWTSTTAVVQTFEKTAAGWRAVFPAMPAHIGYNGFAVDKREGDGKTPAGIFGLTMMFGQPPNPGVSFLYRVPDAASVWVDDPSSPYYNTWQENAALKGEHLASPGYATAYAYAAVIAYNTDPVVPGKGSAIFLHVDTGGPTAGCVSVGKTNLIRILRWLSPSAHPVIVMAPAFVITRY</sequence>
<protein>
    <recommendedName>
        <fullName evidence="3">L,D-TPase catalytic domain-containing protein</fullName>
    </recommendedName>
</protein>
<keyword evidence="1" id="KW-0133">Cell shape</keyword>
<accession>A0LWQ4</accession>
<dbReference type="PROSITE" id="PS52029">
    <property type="entry name" value="LD_TPASE"/>
    <property type="match status" value="1"/>
</dbReference>
<evidence type="ECO:0000313" key="5">
    <source>
        <dbReference type="Proteomes" id="UP000008221"/>
    </source>
</evidence>
<dbReference type="GO" id="GO:0008360">
    <property type="term" value="P:regulation of cell shape"/>
    <property type="evidence" value="ECO:0007669"/>
    <property type="project" value="UniProtKB-UniRule"/>
</dbReference>
<reference evidence="4 5" key="1">
    <citation type="journal article" date="2009" name="Genome Res.">
        <title>Complete genome of the cellulolytic thermophile Acidothermus cellulolyticus 11B provides insights into its ecophysiological and evolutionary adaptations.</title>
        <authorList>
            <person name="Barabote R.D."/>
            <person name="Xie G."/>
            <person name="Leu D.H."/>
            <person name="Normand P."/>
            <person name="Necsulea A."/>
            <person name="Daubin V."/>
            <person name="Medigue C."/>
            <person name="Adney W.S."/>
            <person name="Xu X.C."/>
            <person name="Lapidus A."/>
            <person name="Parales R.E."/>
            <person name="Detter C."/>
            <person name="Pujic P."/>
            <person name="Bruce D."/>
            <person name="Lavire C."/>
            <person name="Challacombe J.F."/>
            <person name="Brettin T.S."/>
            <person name="Berry A.M."/>
        </authorList>
    </citation>
    <scope>NUCLEOTIDE SEQUENCE [LARGE SCALE GENOMIC DNA]</scope>
    <source>
        <strain evidence="5">ATCC 43068 / DSM 8971 / 11B</strain>
    </source>
</reference>
<evidence type="ECO:0000259" key="3">
    <source>
        <dbReference type="PROSITE" id="PS52029"/>
    </source>
</evidence>
<dbReference type="PANTHER" id="PTHR38589">
    <property type="entry name" value="BLR0621 PROTEIN"/>
    <property type="match status" value="1"/>
</dbReference>
<comment type="pathway">
    <text evidence="1">Cell wall biogenesis; peptidoglycan biosynthesis.</text>
</comment>
<dbReference type="HOGENOM" id="CLU_942070_0_0_11"/>
<gene>
    <name evidence="4" type="ordered locus">Acel_2092</name>
</gene>
<keyword evidence="1" id="KW-0573">Peptidoglycan synthesis</keyword>
<keyword evidence="5" id="KW-1185">Reference proteome</keyword>
<keyword evidence="1" id="KW-0961">Cell wall biogenesis/degradation</keyword>
<feature type="active site" description="Proton donor/acceptor" evidence="1">
    <location>
        <position position="251"/>
    </location>
</feature>
<dbReference type="Pfam" id="PF03734">
    <property type="entry name" value="YkuD"/>
    <property type="match status" value="1"/>
</dbReference>
<dbReference type="EMBL" id="CP000481">
    <property type="protein sequence ID" value="ABK53864.1"/>
    <property type="molecule type" value="Genomic_DNA"/>
</dbReference>
<dbReference type="InterPro" id="IPR005490">
    <property type="entry name" value="LD_TPept_cat_dom"/>
</dbReference>
<feature type="active site" description="Nucleophile" evidence="1">
    <location>
        <position position="261"/>
    </location>
</feature>
<dbReference type="InParanoid" id="A0LWQ4"/>
<dbReference type="AlphaFoldDB" id="A0LWQ4"/>
<feature type="region of interest" description="Disordered" evidence="2">
    <location>
        <begin position="26"/>
        <end position="96"/>
    </location>
</feature>
<evidence type="ECO:0000256" key="2">
    <source>
        <dbReference type="SAM" id="MobiDB-lite"/>
    </source>
</evidence>
<proteinExistence type="predicted"/>
<dbReference type="GO" id="GO:0009252">
    <property type="term" value="P:peptidoglycan biosynthetic process"/>
    <property type="evidence" value="ECO:0007669"/>
    <property type="project" value="UniProtKB-KW"/>
</dbReference>
<dbReference type="GO" id="GO:0071555">
    <property type="term" value="P:cell wall organization"/>
    <property type="evidence" value="ECO:0007669"/>
    <property type="project" value="UniProtKB-UniRule"/>
</dbReference>
<evidence type="ECO:0000256" key="1">
    <source>
        <dbReference type="PROSITE-ProRule" id="PRU01373"/>
    </source>
</evidence>
<dbReference type="eggNOG" id="COG3786">
    <property type="taxonomic scope" value="Bacteria"/>
</dbReference>
<dbReference type="GO" id="GO:0016740">
    <property type="term" value="F:transferase activity"/>
    <property type="evidence" value="ECO:0007669"/>
    <property type="project" value="InterPro"/>
</dbReference>
<dbReference type="STRING" id="351607.Acel_2092"/>